<keyword evidence="3 4" id="KW-0175">Coiled coil</keyword>
<dbReference type="GO" id="GO:0000724">
    <property type="term" value="P:double-strand break repair via homologous recombination"/>
    <property type="evidence" value="ECO:0007669"/>
    <property type="project" value="TreeGrafter"/>
</dbReference>
<accession>A0AA36HAW5</accession>
<dbReference type="PANTHER" id="PTHR45916:SF1">
    <property type="entry name" value="STRUCTURAL MAINTENANCE OF CHROMOSOMES PROTEIN 5"/>
    <property type="match status" value="1"/>
</dbReference>
<dbReference type="InterPro" id="IPR027417">
    <property type="entry name" value="P-loop_NTPase"/>
</dbReference>
<gene>
    <name evidence="6" type="ORF">CYNAS_LOCUS18954</name>
</gene>
<name>A0AA36HAW5_CYLNA</name>
<dbReference type="AlphaFoldDB" id="A0AA36HAW5"/>
<proteinExistence type="inferred from homology"/>
<evidence type="ECO:0000313" key="7">
    <source>
        <dbReference type="Proteomes" id="UP001176961"/>
    </source>
</evidence>
<dbReference type="Proteomes" id="UP001176961">
    <property type="component" value="Unassembled WGS sequence"/>
</dbReference>
<sequence>MNDDTTSRVVFPDGSITKVVYHNFLTYDDVVCTPGPYLNVIIGTNGAGKSTVICGICLAVGGSPKVLGRSERMGDYIKHRREEGYVEVFIADARKGVQRVKVLLQRPSSCTYFINGSRTTQRAVRDFVASYNIQIDNPCTFLAQDKVKSFSEQSPVELLMNTERAGNPASLERHEKLIEKKKHESVHIENAREVQQRLQAIEGEIDALMPRVHNYKKKEFMRTKIKVLQKKKAILDYKDCQQRFAIEEAAVDELQKKVKEEEKEVQHLKEKAEMDASLEHEYNRKHAELLRRIRATTEELHSVTNTNLYGDKVRDALDRFDRLKAQNANWEKEVEQMRKQVERIKENIVEAKENLNGYEEFRKEAVNETKKYADEDEVICKHEDELVSEERKISDERNRLRERERLIEQAMEGRLRVLENLRSNLADEAWRWYEENRDKFSHPVYVPILHMTVRNAESAMLLENLIANRDLPMFIFGSKSDEAILTDPRHKWKLNSTVIPPEQVNAALFKTALSEDMKRFGFTRFAADLFTAPDVVKQYLCSVSRLHQVPIGSAKTNDAYEDIKTAFSNTAFRLYLTDKYRVQFTVSKYSHEVLGQQSELRKPARILVSHSSNFDESKTLEREREELKKKEKNLYSRKTEVKEERTALLKKREALKAKQMEWRNRRENLINLERSLNSRESKLDSLSASRPDMEQAHAALKEAKVLASKEAHKMVTKMLSEMQQLRACTVEESLLRTGFHRLREALGKNDAKLHEAQQKLQDNLALLEGRVSRFREVTREMANAQDSLQEQCGLTTLDPEKMTREEKAIPEQLEQLFIAEKVPDEIDAVLRLLEEEKVKLNIASVDGSKDDVDRVERLTVEKAGLLERKQRQEVTREAWKATLLKEIEEWKQPVEELIRNINVNYSKFFNFLGCAGEVYLDVPEDPSNISEYGIMIMVSFRAGERLRRLDHQVQSGGERSVSTMLYLLALQELCPVPFRCVDEINQGMDPVNERKVFDIMVETLSGEGNLAKTQYFLLTPKLLHGLKFNRKVTVQIVHNGATLSENCRNWDPKNFLSIMQSRASTC</sequence>
<evidence type="ECO:0000256" key="2">
    <source>
        <dbReference type="ARBA" id="ARBA00018687"/>
    </source>
</evidence>
<evidence type="ECO:0000256" key="1">
    <source>
        <dbReference type="ARBA" id="ARBA00010171"/>
    </source>
</evidence>
<dbReference type="Pfam" id="PF02463">
    <property type="entry name" value="SMC_N"/>
    <property type="match status" value="1"/>
</dbReference>
<feature type="domain" description="RecF/RecN/SMC N-terminal" evidence="5">
    <location>
        <begin position="16"/>
        <end position="1002"/>
    </location>
</feature>
<dbReference type="PANTHER" id="PTHR45916">
    <property type="entry name" value="STRUCTURAL MAINTENANCE OF CHROMOSOMES PROTEIN 5"/>
    <property type="match status" value="1"/>
</dbReference>
<dbReference type="GO" id="GO:0030915">
    <property type="term" value="C:Smc5-Smc6 complex"/>
    <property type="evidence" value="ECO:0007669"/>
    <property type="project" value="TreeGrafter"/>
</dbReference>
<dbReference type="InterPro" id="IPR003395">
    <property type="entry name" value="RecF/RecN/SMC_N"/>
</dbReference>
<evidence type="ECO:0000256" key="4">
    <source>
        <dbReference type="SAM" id="Coils"/>
    </source>
</evidence>
<dbReference type="GO" id="GO:0003697">
    <property type="term" value="F:single-stranded DNA binding"/>
    <property type="evidence" value="ECO:0007669"/>
    <property type="project" value="TreeGrafter"/>
</dbReference>
<comment type="caution">
    <text evidence="6">The sequence shown here is derived from an EMBL/GenBank/DDBJ whole genome shotgun (WGS) entry which is preliminary data.</text>
</comment>
<feature type="coiled-coil region" evidence="4">
    <location>
        <begin position="237"/>
        <end position="271"/>
    </location>
</feature>
<keyword evidence="7" id="KW-1185">Reference proteome</keyword>
<dbReference type="GO" id="GO:0005634">
    <property type="term" value="C:nucleus"/>
    <property type="evidence" value="ECO:0007669"/>
    <property type="project" value="TreeGrafter"/>
</dbReference>
<evidence type="ECO:0000313" key="6">
    <source>
        <dbReference type="EMBL" id="CAJ0606971.1"/>
    </source>
</evidence>
<evidence type="ECO:0000259" key="5">
    <source>
        <dbReference type="Pfam" id="PF02463"/>
    </source>
</evidence>
<feature type="coiled-coil region" evidence="4">
    <location>
        <begin position="613"/>
        <end position="672"/>
    </location>
</feature>
<organism evidence="6 7">
    <name type="scientific">Cylicocyclus nassatus</name>
    <name type="common">Nematode worm</name>
    <dbReference type="NCBI Taxonomy" id="53992"/>
    <lineage>
        <taxon>Eukaryota</taxon>
        <taxon>Metazoa</taxon>
        <taxon>Ecdysozoa</taxon>
        <taxon>Nematoda</taxon>
        <taxon>Chromadorea</taxon>
        <taxon>Rhabditida</taxon>
        <taxon>Rhabditina</taxon>
        <taxon>Rhabditomorpha</taxon>
        <taxon>Strongyloidea</taxon>
        <taxon>Strongylidae</taxon>
        <taxon>Cylicocyclus</taxon>
    </lineage>
</organism>
<protein>
    <recommendedName>
        <fullName evidence="2">Structural maintenance of chromosomes protein 5</fullName>
    </recommendedName>
</protein>
<dbReference type="SUPFAM" id="SSF52540">
    <property type="entry name" value="P-loop containing nucleoside triphosphate hydrolases"/>
    <property type="match status" value="1"/>
</dbReference>
<comment type="similarity">
    <text evidence="1">Belongs to the SMC family. SMC5 subfamily.</text>
</comment>
<dbReference type="Gene3D" id="3.40.50.300">
    <property type="entry name" value="P-loop containing nucleotide triphosphate hydrolases"/>
    <property type="match status" value="2"/>
</dbReference>
<feature type="coiled-coil region" evidence="4">
    <location>
        <begin position="313"/>
        <end position="406"/>
    </location>
</feature>
<evidence type="ECO:0000256" key="3">
    <source>
        <dbReference type="ARBA" id="ARBA00023054"/>
    </source>
</evidence>
<dbReference type="EMBL" id="CATQJL010000316">
    <property type="protein sequence ID" value="CAJ0606971.1"/>
    <property type="molecule type" value="Genomic_DNA"/>
</dbReference>
<reference evidence="6" key="1">
    <citation type="submission" date="2023-07" db="EMBL/GenBank/DDBJ databases">
        <authorList>
            <consortium name="CYATHOMIX"/>
        </authorList>
    </citation>
    <scope>NUCLEOTIDE SEQUENCE</scope>
    <source>
        <strain evidence="6">N/A</strain>
    </source>
</reference>